<evidence type="ECO:0000313" key="1">
    <source>
        <dbReference type="EMBL" id="COV79413.1"/>
    </source>
</evidence>
<accession>A0A0U0R5G5</accession>
<proteinExistence type="predicted"/>
<gene>
    <name evidence="1" type="ORF">ERS007703_02068</name>
</gene>
<dbReference type="AlphaFoldDB" id="A0A0U0R5G5"/>
<reference evidence="2" key="1">
    <citation type="submission" date="2015-03" db="EMBL/GenBank/DDBJ databases">
        <authorList>
            <consortium name="Pathogen Informatics"/>
        </authorList>
    </citation>
    <scope>NUCLEOTIDE SEQUENCE [LARGE SCALE GENOMIC DNA]</scope>
    <source>
        <strain evidence="2">K00500041</strain>
    </source>
</reference>
<dbReference type="Proteomes" id="UP000038802">
    <property type="component" value="Unassembled WGS sequence"/>
</dbReference>
<organism evidence="1 2">
    <name type="scientific">Mycobacterium tuberculosis</name>
    <dbReference type="NCBI Taxonomy" id="1773"/>
    <lineage>
        <taxon>Bacteria</taxon>
        <taxon>Bacillati</taxon>
        <taxon>Actinomycetota</taxon>
        <taxon>Actinomycetes</taxon>
        <taxon>Mycobacteriales</taxon>
        <taxon>Mycobacteriaceae</taxon>
        <taxon>Mycobacterium</taxon>
        <taxon>Mycobacterium tuberculosis complex</taxon>
    </lineage>
</organism>
<name>A0A0U0R5G5_MYCTX</name>
<sequence length="246" mass="25753">MPGVAAPEHGVLAVLVEIPAAAAATVPHRPSQPALQLLVEPVLRLAGGGQRLHAHPVAFRDRIGHVMDLRFDHEHHGVVSQPSVRPQQEEQVGHVGDGDPAVCTDALTVPAVDQVLAVTPLDLHIGIGVGDVEAGGVHDHIGFPEDLTASAVGGDDPVVRDPVDAVGDQFGLRVRHRGVIGRGVQDPFAADAIPRRQLAPQLAILHRSTNIVFGIGLDDLQRVGPLGHAVGQRLLGPVDAEAQQCP</sequence>
<evidence type="ECO:0000313" key="2">
    <source>
        <dbReference type="Proteomes" id="UP000038802"/>
    </source>
</evidence>
<dbReference type="EMBL" id="CSAE01000204">
    <property type="protein sequence ID" value="COV79413.1"/>
    <property type="molecule type" value="Genomic_DNA"/>
</dbReference>
<protein>
    <submittedName>
        <fullName evidence="1">Uncharacterized protein</fullName>
    </submittedName>
</protein>